<evidence type="ECO:0000256" key="2">
    <source>
        <dbReference type="ARBA" id="ARBA00022695"/>
    </source>
</evidence>
<dbReference type="Pfam" id="PF13456">
    <property type="entry name" value="RVT_3"/>
    <property type="match status" value="1"/>
</dbReference>
<evidence type="ECO:0000256" key="4">
    <source>
        <dbReference type="ARBA" id="ARBA00022759"/>
    </source>
</evidence>
<reference evidence="8" key="2">
    <citation type="journal article" date="2024" name="Plant">
        <title>Genomic evolution and insights into agronomic trait innovations of Sesamum species.</title>
        <authorList>
            <person name="Miao H."/>
            <person name="Wang L."/>
            <person name="Qu L."/>
            <person name="Liu H."/>
            <person name="Sun Y."/>
            <person name="Le M."/>
            <person name="Wang Q."/>
            <person name="Wei S."/>
            <person name="Zheng Y."/>
            <person name="Lin W."/>
            <person name="Duan Y."/>
            <person name="Cao H."/>
            <person name="Xiong S."/>
            <person name="Wang X."/>
            <person name="Wei L."/>
            <person name="Li C."/>
            <person name="Ma Q."/>
            <person name="Ju M."/>
            <person name="Zhao R."/>
            <person name="Li G."/>
            <person name="Mu C."/>
            <person name="Tian Q."/>
            <person name="Mei H."/>
            <person name="Zhang T."/>
            <person name="Gao T."/>
            <person name="Zhang H."/>
        </authorList>
    </citation>
    <scope>NUCLEOTIDE SEQUENCE</scope>
    <source>
        <strain evidence="8">G01</strain>
    </source>
</reference>
<keyword evidence="5" id="KW-0378">Hydrolase</keyword>
<keyword evidence="1" id="KW-0808">Transferase</keyword>
<keyword evidence="3" id="KW-0540">Nuclease</keyword>
<evidence type="ECO:0000256" key="5">
    <source>
        <dbReference type="ARBA" id="ARBA00022801"/>
    </source>
</evidence>
<dbReference type="PANTHER" id="PTHR48475:SF2">
    <property type="entry name" value="RIBONUCLEASE H"/>
    <property type="match status" value="1"/>
</dbReference>
<evidence type="ECO:0000256" key="1">
    <source>
        <dbReference type="ARBA" id="ARBA00022679"/>
    </source>
</evidence>
<proteinExistence type="predicted"/>
<dbReference type="SUPFAM" id="SSF53098">
    <property type="entry name" value="Ribonuclease H-like"/>
    <property type="match status" value="1"/>
</dbReference>
<reference evidence="8" key="1">
    <citation type="submission" date="2020-06" db="EMBL/GenBank/DDBJ databases">
        <authorList>
            <person name="Li T."/>
            <person name="Hu X."/>
            <person name="Zhang T."/>
            <person name="Song X."/>
            <person name="Zhang H."/>
            <person name="Dai N."/>
            <person name="Sheng W."/>
            <person name="Hou X."/>
            <person name="Wei L."/>
        </authorList>
    </citation>
    <scope>NUCLEOTIDE SEQUENCE</scope>
    <source>
        <strain evidence="8">G01</strain>
        <tissue evidence="8">Leaf</tissue>
    </source>
</reference>
<feature type="domain" description="RNase H type-1" evidence="7">
    <location>
        <begin position="96"/>
        <end position="172"/>
    </location>
</feature>
<evidence type="ECO:0000259" key="7">
    <source>
        <dbReference type="PROSITE" id="PS50879"/>
    </source>
</evidence>
<dbReference type="GO" id="GO:0003964">
    <property type="term" value="F:RNA-directed DNA polymerase activity"/>
    <property type="evidence" value="ECO:0007669"/>
    <property type="project" value="UniProtKB-KW"/>
</dbReference>
<keyword evidence="6" id="KW-0695">RNA-directed DNA polymerase</keyword>
<evidence type="ECO:0000256" key="6">
    <source>
        <dbReference type="ARBA" id="ARBA00022918"/>
    </source>
</evidence>
<dbReference type="GO" id="GO:0004523">
    <property type="term" value="F:RNA-DNA hybrid ribonuclease activity"/>
    <property type="evidence" value="ECO:0007669"/>
    <property type="project" value="InterPro"/>
</dbReference>
<dbReference type="Pfam" id="PF17917">
    <property type="entry name" value="RT_RNaseH"/>
    <property type="match status" value="1"/>
</dbReference>
<protein>
    <recommendedName>
        <fullName evidence="7">RNase H type-1 domain-containing protein</fullName>
    </recommendedName>
</protein>
<dbReference type="InterPro" id="IPR041373">
    <property type="entry name" value="RT_RNaseH"/>
</dbReference>
<dbReference type="PROSITE" id="PS50879">
    <property type="entry name" value="RNASE_H_1"/>
    <property type="match status" value="1"/>
</dbReference>
<dbReference type="InterPro" id="IPR036397">
    <property type="entry name" value="RNaseH_sf"/>
</dbReference>
<dbReference type="EMBL" id="JACGWK010001512">
    <property type="protein sequence ID" value="KAL0286867.1"/>
    <property type="molecule type" value="Genomic_DNA"/>
</dbReference>
<dbReference type="InterPro" id="IPR002156">
    <property type="entry name" value="RNaseH_domain"/>
</dbReference>
<evidence type="ECO:0000313" key="8">
    <source>
        <dbReference type="EMBL" id="KAL0286867.1"/>
    </source>
</evidence>
<name>A0AAW2IYT0_9LAMI</name>
<keyword evidence="2" id="KW-0548">Nucleotidyltransferase</keyword>
<dbReference type="PANTHER" id="PTHR48475">
    <property type="entry name" value="RIBONUCLEASE H"/>
    <property type="match status" value="1"/>
</dbReference>
<sequence length="172" mass="19387">MFQGVEKNHLLIEKYALALIVTARKMRPYFQSHVIIVLIGQPLKQVLNGPYASGRLVKWSIELVEFHIEFQPQITIKAEVLADFLVEMSNLEGEKDQGKWLLQVDGSSNSTEGGARIILRDPECIAFEVAVKLNFAMTNNEAEYEAIIVRVKLALQFGAKYVIAYTDSQLMA</sequence>
<organism evidence="8">
    <name type="scientific">Sesamum angustifolium</name>
    <dbReference type="NCBI Taxonomy" id="2727405"/>
    <lineage>
        <taxon>Eukaryota</taxon>
        <taxon>Viridiplantae</taxon>
        <taxon>Streptophyta</taxon>
        <taxon>Embryophyta</taxon>
        <taxon>Tracheophyta</taxon>
        <taxon>Spermatophyta</taxon>
        <taxon>Magnoliopsida</taxon>
        <taxon>eudicotyledons</taxon>
        <taxon>Gunneridae</taxon>
        <taxon>Pentapetalae</taxon>
        <taxon>asterids</taxon>
        <taxon>lamiids</taxon>
        <taxon>Lamiales</taxon>
        <taxon>Pedaliaceae</taxon>
        <taxon>Sesamum</taxon>
    </lineage>
</organism>
<evidence type="ECO:0000256" key="3">
    <source>
        <dbReference type="ARBA" id="ARBA00022722"/>
    </source>
</evidence>
<accession>A0AAW2IYT0</accession>
<dbReference type="GO" id="GO:0003676">
    <property type="term" value="F:nucleic acid binding"/>
    <property type="evidence" value="ECO:0007669"/>
    <property type="project" value="InterPro"/>
</dbReference>
<gene>
    <name evidence="8" type="ORF">Sangu_2717300</name>
</gene>
<comment type="caution">
    <text evidence="8">The sequence shown here is derived from an EMBL/GenBank/DDBJ whole genome shotgun (WGS) entry which is preliminary data.</text>
</comment>
<dbReference type="AlphaFoldDB" id="A0AAW2IYT0"/>
<dbReference type="InterPro" id="IPR012337">
    <property type="entry name" value="RNaseH-like_sf"/>
</dbReference>
<dbReference type="Gene3D" id="3.30.420.10">
    <property type="entry name" value="Ribonuclease H-like superfamily/Ribonuclease H"/>
    <property type="match status" value="1"/>
</dbReference>
<keyword evidence="4" id="KW-0255">Endonuclease</keyword>